<protein>
    <recommendedName>
        <fullName evidence="4">NHL repeat containing protein</fullName>
    </recommendedName>
</protein>
<gene>
    <name evidence="2" type="ordered locus">AciX8_2451</name>
</gene>
<dbReference type="PROSITE" id="PS51257">
    <property type="entry name" value="PROKAR_LIPOPROTEIN"/>
    <property type="match status" value="1"/>
</dbReference>
<dbReference type="STRING" id="682795.AciX8_2451"/>
<dbReference type="eggNOG" id="COG3391">
    <property type="taxonomic scope" value="Bacteria"/>
</dbReference>
<dbReference type="Proteomes" id="UP000007113">
    <property type="component" value="Chromosome"/>
</dbReference>
<dbReference type="AlphaFoldDB" id="G8NY94"/>
<dbReference type="Gene3D" id="2.120.10.30">
    <property type="entry name" value="TolB, C-terminal domain"/>
    <property type="match status" value="1"/>
</dbReference>
<dbReference type="KEGG" id="gma:AciX8_2451"/>
<dbReference type="EMBL" id="CP003130">
    <property type="protein sequence ID" value="AEU36768.1"/>
    <property type="molecule type" value="Genomic_DNA"/>
</dbReference>
<dbReference type="SUPFAM" id="SSF101898">
    <property type="entry name" value="NHL repeat"/>
    <property type="match status" value="1"/>
</dbReference>
<proteinExistence type="predicted"/>
<dbReference type="OrthoDB" id="107658at2"/>
<sequence>MKHLQSAPFCFVLLFGFSAGLTGCSMGSFQPSTPSTDTPTEMSGAIHGGQQPIVGSTVTMYETNTNGAPGTVTNGSVVVGQALALTDANGAFNFATTLTCNPGGQLWIEAAGGDPIDGPKGTTNHPAVLQAAALGPCPTLGINIGGTYTYVFIDEVSTVAFAYVAGPWYTGSALNSAWPQTTAGQLGVAQAFATAGNLYAISGGSGQGLANTTTPNGNGTVPQATIHTIANIDAACINSAVGSATCSTYFGATGGSTATTNTLQALVYMARHIGGVPVATVYPLQPTTPQFSPNLSTAPTSFALEVLYTGGGIKGPDGPGGIAIDANNNIWIASQSQSTAGIGEFSNLGVVKSPLPNGWTDSSLSVGTTFITLGGNGSLNAITQGNSCLTSLNNNGSIISGAPCNTAMTDTEGIAAGSSHLWIADTNLNEISEVTTSAYTATLSGNGLNHPYAVAVDDSQNVWVANFLGNTYSKFTSAGVAVSTGGSGLNQPGSVALDKSSNAWFANRNNTNIVELNSAGTAVAGSPFTCGAGNASGIAVDGDGNVFTMGFTTISEYTAAGICEFQSVPAVGGGGTRGIVAVLSGLAIDGSGNIWFSSSTGNQVGEIIGMAAPVVTPLALAANNGTLGTRP</sequence>
<feature type="signal peptide" evidence="1">
    <location>
        <begin position="1"/>
        <end position="21"/>
    </location>
</feature>
<evidence type="ECO:0000313" key="3">
    <source>
        <dbReference type="Proteomes" id="UP000007113"/>
    </source>
</evidence>
<feature type="chain" id="PRO_5003512488" description="NHL repeat containing protein" evidence="1">
    <location>
        <begin position="22"/>
        <end position="631"/>
    </location>
</feature>
<keyword evidence="1" id="KW-0732">Signal</keyword>
<evidence type="ECO:0008006" key="4">
    <source>
        <dbReference type="Google" id="ProtNLM"/>
    </source>
</evidence>
<evidence type="ECO:0000313" key="2">
    <source>
        <dbReference type="EMBL" id="AEU36768.1"/>
    </source>
</evidence>
<keyword evidence="3" id="KW-1185">Reference proteome</keyword>
<dbReference type="InterPro" id="IPR011042">
    <property type="entry name" value="6-blade_b-propeller_TolB-like"/>
</dbReference>
<dbReference type="HOGENOM" id="CLU_016729_0_0_0"/>
<dbReference type="RefSeq" id="WP_014265646.1">
    <property type="nucleotide sequence ID" value="NC_016631.1"/>
</dbReference>
<organism evidence="2 3">
    <name type="scientific">Granulicella mallensis (strain ATCC BAA-1857 / DSM 23137 / MP5ACTX8)</name>
    <dbReference type="NCBI Taxonomy" id="682795"/>
    <lineage>
        <taxon>Bacteria</taxon>
        <taxon>Pseudomonadati</taxon>
        <taxon>Acidobacteriota</taxon>
        <taxon>Terriglobia</taxon>
        <taxon>Terriglobales</taxon>
        <taxon>Acidobacteriaceae</taxon>
        <taxon>Granulicella</taxon>
    </lineage>
</organism>
<name>G8NY94_GRAMM</name>
<evidence type="ECO:0000256" key="1">
    <source>
        <dbReference type="SAM" id="SignalP"/>
    </source>
</evidence>
<reference evidence="2 3" key="1">
    <citation type="submission" date="2011-11" db="EMBL/GenBank/DDBJ databases">
        <title>Complete sequence of Granulicella mallensis MP5ACTX8.</title>
        <authorList>
            <consortium name="US DOE Joint Genome Institute"/>
            <person name="Lucas S."/>
            <person name="Copeland A."/>
            <person name="Lapidus A."/>
            <person name="Cheng J.-F."/>
            <person name="Goodwin L."/>
            <person name="Pitluck S."/>
            <person name="Peters L."/>
            <person name="Lu M."/>
            <person name="Detter J.C."/>
            <person name="Han C."/>
            <person name="Tapia R."/>
            <person name="Land M."/>
            <person name="Hauser L."/>
            <person name="Kyrpides N."/>
            <person name="Ivanova N."/>
            <person name="Mikhailova N."/>
            <person name="Pagani I."/>
            <person name="Rawat S."/>
            <person name="Mannisto M."/>
            <person name="Haggblom M."/>
            <person name="Woyke T."/>
        </authorList>
    </citation>
    <scope>NUCLEOTIDE SEQUENCE [LARGE SCALE GENOMIC DNA]</scope>
    <source>
        <strain evidence="3">ATCC BAA-1857 / DSM 23137 / MP5ACTX8</strain>
    </source>
</reference>
<accession>G8NY94</accession>